<evidence type="ECO:0000259" key="1">
    <source>
        <dbReference type="Pfam" id="PF01869"/>
    </source>
</evidence>
<proteinExistence type="predicted"/>
<feature type="domain" description="ATPase BadF/BadG/BcrA/BcrD type" evidence="1">
    <location>
        <begin position="9"/>
        <end position="303"/>
    </location>
</feature>
<dbReference type="PANTHER" id="PTHR43190">
    <property type="entry name" value="N-ACETYL-D-GLUCOSAMINE KINASE"/>
    <property type="match status" value="1"/>
</dbReference>
<dbReference type="Proteomes" id="UP000829708">
    <property type="component" value="Chromosome"/>
</dbReference>
<dbReference type="SUPFAM" id="SSF53067">
    <property type="entry name" value="Actin-like ATPase domain"/>
    <property type="match status" value="2"/>
</dbReference>
<dbReference type="InterPro" id="IPR052519">
    <property type="entry name" value="Euk-type_GlcNAc_Kinase"/>
</dbReference>
<dbReference type="InterPro" id="IPR043129">
    <property type="entry name" value="ATPase_NBD"/>
</dbReference>
<keyword evidence="3" id="KW-1185">Reference proteome</keyword>
<accession>A0ABY4D8V0</accession>
<dbReference type="RefSeq" id="WP_244772105.1">
    <property type="nucleotide sequence ID" value="NZ_CP094929.1"/>
</dbReference>
<dbReference type="Gene3D" id="3.30.420.40">
    <property type="match status" value="2"/>
</dbReference>
<dbReference type="CDD" id="cd24007">
    <property type="entry name" value="ASKHA_NBD_eukNAGK-like"/>
    <property type="match status" value="1"/>
</dbReference>
<dbReference type="EMBL" id="CP094929">
    <property type="protein sequence ID" value="UOM50718.1"/>
    <property type="molecule type" value="Genomic_DNA"/>
</dbReference>
<dbReference type="InterPro" id="IPR002731">
    <property type="entry name" value="ATPase_BadF"/>
</dbReference>
<organism evidence="2 3">
    <name type="scientific">Sphaerochaeta associata</name>
    <dbReference type="NCBI Taxonomy" id="1129264"/>
    <lineage>
        <taxon>Bacteria</taxon>
        <taxon>Pseudomonadati</taxon>
        <taxon>Spirochaetota</taxon>
        <taxon>Spirochaetia</taxon>
        <taxon>Spirochaetales</taxon>
        <taxon>Sphaerochaetaceae</taxon>
        <taxon>Sphaerochaeta</taxon>
    </lineage>
</organism>
<sequence>MPKPELIFGIDGGGTRSRIALATLSGEVIYKLEGRSTNAYASDNDIQKTITDLIQNACLQAGVSITNLIGGCFGNAGLSRPNEKVQFKHYFESFLGKNVPILLCNDAEILLAGGAGGVQGLCIIAGTGSIALGRAADGMLIRAGGLGWRLGDEGSAWWIAQQAVQRTLRSLEGRDLETTLLQPLLSYFRLEKPEDFVALFNGTKLDKASIAAVAPLVTRAGLEGDLLALDILHAAANELVSLVVSVVRRMPKLRDACLVYAGGVLQHDQVVMPKFSEQLSNVYPDVILTKGKGDALDGAVLLAKDAMKKRITQV</sequence>
<protein>
    <recommendedName>
        <fullName evidence="1">ATPase BadF/BadG/BcrA/BcrD type domain-containing protein</fullName>
    </recommendedName>
</protein>
<gene>
    <name evidence="2" type="ORF">MUG09_14230</name>
</gene>
<dbReference type="PANTHER" id="PTHR43190:SF3">
    <property type="entry name" value="N-ACETYL-D-GLUCOSAMINE KINASE"/>
    <property type="match status" value="1"/>
</dbReference>
<evidence type="ECO:0000313" key="2">
    <source>
        <dbReference type="EMBL" id="UOM50718.1"/>
    </source>
</evidence>
<reference evidence="3" key="1">
    <citation type="journal article" date="2024" name="J Bioinform Genom">
        <title>Complete genome sequence of the type strain bacterium Sphaerochaeta associata GLS2t (VKM B-2742)t.</title>
        <authorList>
            <person name="Troshina O.Y."/>
            <person name="Tepeeva A.N."/>
            <person name="Arzamasceva V.O."/>
            <person name="Whitman W.B."/>
            <person name="Varghese N."/>
            <person name="Shapiro N."/>
            <person name="Woyke T."/>
            <person name="Kripides N.C."/>
            <person name="Vasilenko O.V."/>
        </authorList>
    </citation>
    <scope>NUCLEOTIDE SEQUENCE [LARGE SCALE GENOMIC DNA]</scope>
    <source>
        <strain evidence="3">GLS2T</strain>
    </source>
</reference>
<name>A0ABY4D8V0_9SPIR</name>
<evidence type="ECO:0000313" key="3">
    <source>
        <dbReference type="Proteomes" id="UP000829708"/>
    </source>
</evidence>
<dbReference type="Pfam" id="PF01869">
    <property type="entry name" value="BcrAD_BadFG"/>
    <property type="match status" value="1"/>
</dbReference>